<dbReference type="Proteomes" id="UP001159363">
    <property type="component" value="Chromosome X"/>
</dbReference>
<evidence type="ECO:0008006" key="3">
    <source>
        <dbReference type="Google" id="ProtNLM"/>
    </source>
</evidence>
<dbReference type="PANTHER" id="PTHR46704:SF1">
    <property type="entry name" value="TELOMERE LENGTH REGULATION PROTEIN TEL2 HOMOLOG"/>
    <property type="match status" value="1"/>
</dbReference>
<sequence>MERSERLYGEELYDLKPCTSSHDDKDIERSHTRRSVVPTYDRKKCLFCNKEGNKRNSLHMEATDSAGIRLKSAISQSGIRGRFVYYAADNIDFPEDTPHDKGTLHCTVMVVYQEKEKSDEPTPIQISGSSSLRSLSQIPESFTEVIPDNTAKGCRPQNSIINQTADCTVKNKSIIAYNMNTDLLWMMAQVISLSDYQESLGEELLHGNCNQSEENNPSDYETNTTTLNAVRLATLAAVYDESVVSNILAGKYIRRAVNAHMSLRLALFKCVSDEFYKEQGEIKQKLEPEMRKLLTVVLDNLMKVIEEQQHFYPMNSTHFPSDGTNERSPLPDQIMLPLDSYSAAVLDGMAQLQALHKPAHVKTCHDLAIEFNKKIEPYLLKNNETHLVFDTYLEGSLKNSTRRKRAGKSMPVKYKITDYTNIQKEAMRSLLSHCKTKDELTAYLANKAILHAQRIKQNLTVSWRNQTRSSDGNDVRELQNMQEANTKIILHSFADKQHPNLLEPLQFGWEKSGHQYSPMMCSMPCAPEWLLNLVHCGCEKGRCAVSCKCKAQTLRCTEICKCGGDEKLCDNNGFAVNEKEPLDS</sequence>
<comment type="caution">
    <text evidence="1">The sequence shown here is derived from an EMBL/GenBank/DDBJ whole genome shotgun (WGS) entry which is preliminary data.</text>
</comment>
<evidence type="ECO:0000313" key="2">
    <source>
        <dbReference type="Proteomes" id="UP001159363"/>
    </source>
</evidence>
<dbReference type="EMBL" id="JARBHB010000004">
    <property type="protein sequence ID" value="KAJ8886837.1"/>
    <property type="molecule type" value="Genomic_DNA"/>
</dbReference>
<protein>
    <recommendedName>
        <fullName evidence="3">Tesmin/TSO1-like CXC domain-containing protein</fullName>
    </recommendedName>
</protein>
<dbReference type="PANTHER" id="PTHR46704">
    <property type="entry name" value="CXC DOMAIN-CONTAINING PROTEIN-RELATED"/>
    <property type="match status" value="1"/>
</dbReference>
<gene>
    <name evidence="1" type="ORF">PR048_013049</name>
</gene>
<keyword evidence="2" id="KW-1185">Reference proteome</keyword>
<organism evidence="1 2">
    <name type="scientific">Dryococelus australis</name>
    <dbReference type="NCBI Taxonomy" id="614101"/>
    <lineage>
        <taxon>Eukaryota</taxon>
        <taxon>Metazoa</taxon>
        <taxon>Ecdysozoa</taxon>
        <taxon>Arthropoda</taxon>
        <taxon>Hexapoda</taxon>
        <taxon>Insecta</taxon>
        <taxon>Pterygota</taxon>
        <taxon>Neoptera</taxon>
        <taxon>Polyneoptera</taxon>
        <taxon>Phasmatodea</taxon>
        <taxon>Verophasmatodea</taxon>
        <taxon>Anareolatae</taxon>
        <taxon>Phasmatidae</taxon>
        <taxon>Eurycanthinae</taxon>
        <taxon>Dryococelus</taxon>
    </lineage>
</organism>
<accession>A0ABQ9HRI6</accession>
<reference evidence="1 2" key="1">
    <citation type="submission" date="2023-02" db="EMBL/GenBank/DDBJ databases">
        <title>LHISI_Scaffold_Assembly.</title>
        <authorList>
            <person name="Stuart O.P."/>
            <person name="Cleave R."/>
            <person name="Magrath M.J.L."/>
            <person name="Mikheyev A.S."/>
        </authorList>
    </citation>
    <scope>NUCLEOTIDE SEQUENCE [LARGE SCALE GENOMIC DNA]</scope>
    <source>
        <strain evidence="1">Daus_M_001</strain>
        <tissue evidence="1">Leg muscle</tissue>
    </source>
</reference>
<name>A0ABQ9HRI6_9NEOP</name>
<evidence type="ECO:0000313" key="1">
    <source>
        <dbReference type="EMBL" id="KAJ8886837.1"/>
    </source>
</evidence>
<proteinExistence type="predicted"/>